<proteinExistence type="inferred from homology"/>
<evidence type="ECO:0000313" key="4">
    <source>
        <dbReference type="EMBL" id="MBG9986887.1"/>
    </source>
</evidence>
<dbReference type="RefSeq" id="WP_197115808.1">
    <property type="nucleotide sequence ID" value="NZ_JACBXQ010000005.1"/>
</dbReference>
<dbReference type="InterPro" id="IPR007214">
    <property type="entry name" value="YbaK/aa-tRNA-synth-assoc-dom"/>
</dbReference>
<dbReference type="InterPro" id="IPR036754">
    <property type="entry name" value="YbaK/aa-tRNA-synt-asso_dom_sf"/>
</dbReference>
<dbReference type="Pfam" id="PF04073">
    <property type="entry name" value="tRNA_edit"/>
    <property type="match status" value="1"/>
</dbReference>
<keyword evidence="2" id="KW-0648">Protein biosynthesis</keyword>
<accession>A0ABS0LRT5</accession>
<evidence type="ECO:0000313" key="5">
    <source>
        <dbReference type="Proteomes" id="UP000721415"/>
    </source>
</evidence>
<dbReference type="Proteomes" id="UP000721415">
    <property type="component" value="Unassembled WGS sequence"/>
</dbReference>
<name>A0ABS0LRT5_9LACT</name>
<evidence type="ECO:0000256" key="1">
    <source>
        <dbReference type="ARBA" id="ARBA00010201"/>
    </source>
</evidence>
<protein>
    <submittedName>
        <fullName evidence="4">Prolyl-tRNA synthetase associated domain-containing protein</fullName>
    </submittedName>
</protein>
<comment type="similarity">
    <text evidence="1">Belongs to the PRORSD1 family.</text>
</comment>
<dbReference type="SUPFAM" id="SSF55826">
    <property type="entry name" value="YbaK/ProRS associated domain"/>
    <property type="match status" value="1"/>
</dbReference>
<sequence length="168" mass="19288">MKKEEIYQWLEDQGIPYEVTEHPAVITMEDLEAIEWPYPNSNGKNLFVRDDKKRNYYLITVKNDKRVDLKDFRNEHGTRRLSFASAEELKERLGLEQGSVSPLGLINDTTHSVHYYFDQAFLKGTGMLGVHPNDNTATVWLKAEDLIALVEKLGNPVHVVAIDSPELF</sequence>
<dbReference type="CDD" id="cd04335">
    <property type="entry name" value="PrdX_deacylase"/>
    <property type="match status" value="1"/>
</dbReference>
<comment type="caution">
    <text evidence="4">The sequence shown here is derived from an EMBL/GenBank/DDBJ whole genome shotgun (WGS) entry which is preliminary data.</text>
</comment>
<dbReference type="PANTHER" id="PTHR31423">
    <property type="entry name" value="YBAK DOMAIN-CONTAINING PROTEIN"/>
    <property type="match status" value="1"/>
</dbReference>
<reference evidence="4 5" key="1">
    <citation type="submission" date="2020-07" db="EMBL/GenBank/DDBJ databases">
        <title>Facklamia lactis sp. nov., isolated from raw milk.</title>
        <authorList>
            <person name="Doll E.V."/>
            <person name="Huptas C."/>
            <person name="Staib L."/>
            <person name="Wenning M."/>
            <person name="Scherer S."/>
        </authorList>
    </citation>
    <scope>NUCLEOTIDE SEQUENCE [LARGE SCALE GENOMIC DNA]</scope>
    <source>
        <strain evidence="4 5">DSM 111018</strain>
    </source>
</reference>
<dbReference type="InterPro" id="IPR040285">
    <property type="entry name" value="ProX/PRXD1"/>
</dbReference>
<organism evidence="4 5">
    <name type="scientific">Facklamia lactis</name>
    <dbReference type="NCBI Taxonomy" id="2749967"/>
    <lineage>
        <taxon>Bacteria</taxon>
        <taxon>Bacillati</taxon>
        <taxon>Bacillota</taxon>
        <taxon>Bacilli</taxon>
        <taxon>Lactobacillales</taxon>
        <taxon>Aerococcaceae</taxon>
        <taxon>Facklamia</taxon>
    </lineage>
</organism>
<evidence type="ECO:0000256" key="2">
    <source>
        <dbReference type="ARBA" id="ARBA00022917"/>
    </source>
</evidence>
<keyword evidence="5" id="KW-1185">Reference proteome</keyword>
<gene>
    <name evidence="4" type="ORF">HZY91_08305</name>
</gene>
<feature type="domain" description="YbaK/aminoacyl-tRNA synthetase-associated" evidence="3">
    <location>
        <begin position="22"/>
        <end position="148"/>
    </location>
</feature>
<dbReference type="Gene3D" id="3.90.960.10">
    <property type="entry name" value="YbaK/aminoacyl-tRNA synthetase-associated domain"/>
    <property type="match status" value="1"/>
</dbReference>
<evidence type="ECO:0000259" key="3">
    <source>
        <dbReference type="Pfam" id="PF04073"/>
    </source>
</evidence>
<dbReference type="PANTHER" id="PTHR31423:SF3">
    <property type="entry name" value="PROLYL-TRNA SYNTHETASE ASSOCIATED DOMAIN-CONTAINING PROTEIN 1-RELATED"/>
    <property type="match status" value="1"/>
</dbReference>
<dbReference type="EMBL" id="JACBXQ010000005">
    <property type="protein sequence ID" value="MBG9986887.1"/>
    <property type="molecule type" value="Genomic_DNA"/>
</dbReference>